<feature type="chain" id="PRO_5040269188" evidence="1">
    <location>
        <begin position="20"/>
        <end position="93"/>
    </location>
</feature>
<name>A0A9P7SWE9_9HYPO</name>
<comment type="caution">
    <text evidence="2">The sequence shown here is derived from an EMBL/GenBank/DDBJ whole genome shotgun (WGS) entry which is preliminary data.</text>
</comment>
<organism evidence="2 3">
    <name type="scientific">Claviceps pusilla</name>
    <dbReference type="NCBI Taxonomy" id="123648"/>
    <lineage>
        <taxon>Eukaryota</taxon>
        <taxon>Fungi</taxon>
        <taxon>Dikarya</taxon>
        <taxon>Ascomycota</taxon>
        <taxon>Pezizomycotina</taxon>
        <taxon>Sordariomycetes</taxon>
        <taxon>Hypocreomycetidae</taxon>
        <taxon>Hypocreales</taxon>
        <taxon>Clavicipitaceae</taxon>
        <taxon>Claviceps</taxon>
    </lineage>
</organism>
<dbReference type="EMBL" id="SRPW01001688">
    <property type="protein sequence ID" value="KAG5999512.1"/>
    <property type="molecule type" value="Genomic_DNA"/>
</dbReference>
<gene>
    <name evidence="2" type="ORF">E4U43_002029</name>
</gene>
<reference evidence="2" key="1">
    <citation type="journal article" date="2020" name="bioRxiv">
        <title>Whole genome comparisons of ergot fungi reveals the divergence and evolution of species within the genus Claviceps are the result of varying mechanisms driving genome evolution and host range expansion.</title>
        <authorList>
            <person name="Wyka S.A."/>
            <person name="Mondo S.J."/>
            <person name="Liu M."/>
            <person name="Dettman J."/>
            <person name="Nalam V."/>
            <person name="Broders K.D."/>
        </authorList>
    </citation>
    <scope>NUCLEOTIDE SEQUENCE</scope>
    <source>
        <strain evidence="2">CCC 602</strain>
    </source>
</reference>
<proteinExistence type="predicted"/>
<dbReference type="Proteomes" id="UP000748025">
    <property type="component" value="Unassembled WGS sequence"/>
</dbReference>
<evidence type="ECO:0000313" key="2">
    <source>
        <dbReference type="EMBL" id="KAG5999512.1"/>
    </source>
</evidence>
<protein>
    <submittedName>
        <fullName evidence="2">Uncharacterized protein</fullName>
    </submittedName>
</protein>
<keyword evidence="1" id="KW-0732">Signal</keyword>
<dbReference type="AlphaFoldDB" id="A0A9P7SWE9"/>
<keyword evidence="3" id="KW-1185">Reference proteome</keyword>
<sequence>MQPNALLINLLALAASASCLVTGQEKRDADIAARRFSPEDGISAELACHMNCHDKLQNDCLPLCNAFCKEVACNNGCNDQCRAQYGACLRGCP</sequence>
<evidence type="ECO:0000313" key="3">
    <source>
        <dbReference type="Proteomes" id="UP000748025"/>
    </source>
</evidence>
<feature type="signal peptide" evidence="1">
    <location>
        <begin position="1"/>
        <end position="19"/>
    </location>
</feature>
<accession>A0A9P7SWE9</accession>
<evidence type="ECO:0000256" key="1">
    <source>
        <dbReference type="SAM" id="SignalP"/>
    </source>
</evidence>